<keyword evidence="5" id="KW-0963">Cytoplasm</keyword>
<feature type="compositionally biased region" description="Low complexity" evidence="9">
    <location>
        <begin position="466"/>
        <end position="477"/>
    </location>
</feature>
<dbReference type="Gene3D" id="1.20.5.420">
    <property type="entry name" value="Immunoglobulin FC, subunit C"/>
    <property type="match status" value="1"/>
</dbReference>
<dbReference type="Gene3D" id="1.25.40.270">
    <property type="entry name" value="Vacuolar protein sorting-associated protein vta1"/>
    <property type="match status" value="1"/>
</dbReference>
<keyword evidence="7" id="KW-0653">Protein transport</keyword>
<feature type="compositionally biased region" description="Polar residues" evidence="9">
    <location>
        <begin position="245"/>
        <end position="257"/>
    </location>
</feature>
<feature type="compositionally biased region" description="Low complexity" evidence="9">
    <location>
        <begin position="493"/>
        <end position="547"/>
    </location>
</feature>
<dbReference type="GO" id="GO:0005771">
    <property type="term" value="C:multivesicular body"/>
    <property type="evidence" value="ECO:0007669"/>
    <property type="project" value="TreeGrafter"/>
</dbReference>
<feature type="domain" description="Vta1/callose synthase N-terminal" evidence="10">
    <location>
        <begin position="78"/>
        <end position="222"/>
    </location>
</feature>
<dbReference type="PANTHER" id="PTHR46009:SF1">
    <property type="entry name" value="VACUOLAR PROTEIN SORTING-ASSOCIATED PROTEIN VTA1 HOMOLOG"/>
    <property type="match status" value="1"/>
</dbReference>
<gene>
    <name evidence="12" type="ORF">RSOLAG1IB_04857</name>
</gene>
<feature type="domain" description="Vta1 C-terminal" evidence="11">
    <location>
        <begin position="758"/>
        <end position="789"/>
    </location>
</feature>
<proteinExistence type="inferred from homology"/>
<dbReference type="Pfam" id="PF18097">
    <property type="entry name" value="Vta1_C"/>
    <property type="match status" value="1"/>
</dbReference>
<dbReference type="AlphaFoldDB" id="A0A0B7FX31"/>
<feature type="compositionally biased region" description="Low complexity" evidence="9">
    <location>
        <begin position="577"/>
        <end position="602"/>
    </location>
</feature>
<evidence type="ECO:0000256" key="4">
    <source>
        <dbReference type="ARBA" id="ARBA00022448"/>
    </source>
</evidence>
<evidence type="ECO:0000313" key="13">
    <source>
        <dbReference type="Proteomes" id="UP000059188"/>
    </source>
</evidence>
<dbReference type="GO" id="GO:0032511">
    <property type="term" value="P:late endosome to vacuole transport via multivesicular body sorting pathway"/>
    <property type="evidence" value="ECO:0007669"/>
    <property type="project" value="InterPro"/>
</dbReference>
<evidence type="ECO:0000259" key="10">
    <source>
        <dbReference type="Pfam" id="PF04652"/>
    </source>
</evidence>
<feature type="compositionally biased region" description="Polar residues" evidence="9">
    <location>
        <begin position="713"/>
        <end position="732"/>
    </location>
</feature>
<evidence type="ECO:0000256" key="6">
    <source>
        <dbReference type="ARBA" id="ARBA00022753"/>
    </source>
</evidence>
<evidence type="ECO:0000256" key="7">
    <source>
        <dbReference type="ARBA" id="ARBA00022927"/>
    </source>
</evidence>
<evidence type="ECO:0000256" key="3">
    <source>
        <dbReference type="ARBA" id="ARBA00007895"/>
    </source>
</evidence>
<dbReference type="OrthoDB" id="391137at2759"/>
<organism evidence="12 13">
    <name type="scientific">Thanatephorus cucumeris (strain AG1-IB / isolate 7/3/14)</name>
    <name type="common">Lettuce bottom rot fungus</name>
    <name type="synonym">Rhizoctonia solani</name>
    <dbReference type="NCBI Taxonomy" id="1108050"/>
    <lineage>
        <taxon>Eukaryota</taxon>
        <taxon>Fungi</taxon>
        <taxon>Dikarya</taxon>
        <taxon>Basidiomycota</taxon>
        <taxon>Agaricomycotina</taxon>
        <taxon>Agaricomycetes</taxon>
        <taxon>Cantharellales</taxon>
        <taxon>Ceratobasidiaceae</taxon>
        <taxon>Rhizoctonia</taxon>
        <taxon>Rhizoctonia solani AG-1</taxon>
    </lineage>
</organism>
<feature type="compositionally biased region" description="Pro residues" evidence="9">
    <location>
        <begin position="631"/>
        <end position="642"/>
    </location>
</feature>
<feature type="compositionally biased region" description="Polar residues" evidence="9">
    <location>
        <begin position="437"/>
        <end position="458"/>
    </location>
</feature>
<feature type="compositionally biased region" description="Acidic residues" evidence="9">
    <location>
        <begin position="384"/>
        <end position="399"/>
    </location>
</feature>
<dbReference type="InterPro" id="IPR041212">
    <property type="entry name" value="Vta1_C"/>
</dbReference>
<reference evidence="12 13" key="1">
    <citation type="submission" date="2014-11" db="EMBL/GenBank/DDBJ databases">
        <authorList>
            <person name="Wibberg Daniel"/>
        </authorList>
    </citation>
    <scope>NUCLEOTIDE SEQUENCE [LARGE SCALE GENOMIC DNA]</scope>
    <source>
        <strain evidence="12">Rhizoctonia solani AG1-IB 7/3/14</strain>
    </source>
</reference>
<evidence type="ECO:0000256" key="5">
    <source>
        <dbReference type="ARBA" id="ARBA00022490"/>
    </source>
</evidence>
<accession>A0A0B7FX31</accession>
<protein>
    <submittedName>
        <fullName evidence="12">Vacuolar protein sorting-associated protein VTA1 homolog</fullName>
    </submittedName>
</protein>
<dbReference type="Proteomes" id="UP000059188">
    <property type="component" value="Unassembled WGS sequence"/>
</dbReference>
<dbReference type="GO" id="GO:0015031">
    <property type="term" value="P:protein transport"/>
    <property type="evidence" value="ECO:0007669"/>
    <property type="project" value="UniProtKB-KW"/>
</dbReference>
<feature type="compositionally biased region" description="Low complexity" evidence="9">
    <location>
        <begin position="235"/>
        <end position="244"/>
    </location>
</feature>
<keyword evidence="8" id="KW-0472">Membrane</keyword>
<evidence type="ECO:0000256" key="8">
    <source>
        <dbReference type="ARBA" id="ARBA00023136"/>
    </source>
</evidence>
<evidence type="ECO:0000256" key="1">
    <source>
        <dbReference type="ARBA" id="ARBA00004481"/>
    </source>
</evidence>
<feature type="region of interest" description="Disordered" evidence="9">
    <location>
        <begin position="679"/>
        <end position="759"/>
    </location>
</feature>
<feature type="compositionally biased region" description="Polar residues" evidence="9">
    <location>
        <begin position="321"/>
        <end position="342"/>
    </location>
</feature>
<dbReference type="Pfam" id="PF04652">
    <property type="entry name" value="Vta1"/>
    <property type="match status" value="1"/>
</dbReference>
<keyword evidence="4" id="KW-0813">Transport</keyword>
<feature type="compositionally biased region" description="Low complexity" evidence="9">
    <location>
        <begin position="258"/>
        <end position="268"/>
    </location>
</feature>
<evidence type="ECO:0000259" key="11">
    <source>
        <dbReference type="Pfam" id="PF18097"/>
    </source>
</evidence>
<dbReference type="InterPro" id="IPR039431">
    <property type="entry name" value="Vta1/CALS_N"/>
</dbReference>
<comment type="subcellular location">
    <subcellularLocation>
        <location evidence="2">Cytoplasm</location>
    </subcellularLocation>
    <subcellularLocation>
        <location evidence="1">Endosome membrane</location>
        <topology evidence="1">Peripheral membrane protein</topology>
    </subcellularLocation>
</comment>
<evidence type="ECO:0000256" key="9">
    <source>
        <dbReference type="SAM" id="MobiDB-lite"/>
    </source>
</evidence>
<name>A0A0B7FX31_THACB</name>
<feature type="compositionally biased region" description="Pro residues" evidence="9">
    <location>
        <begin position="679"/>
        <end position="691"/>
    </location>
</feature>
<feature type="compositionally biased region" description="Polar residues" evidence="9">
    <location>
        <begin position="614"/>
        <end position="624"/>
    </location>
</feature>
<dbReference type="InterPro" id="IPR044538">
    <property type="entry name" value="Vta1-like"/>
</dbReference>
<keyword evidence="13" id="KW-1185">Reference proteome</keyword>
<comment type="similarity">
    <text evidence="3">Belongs to the VTA1 family.</text>
</comment>
<feature type="compositionally biased region" description="Polar residues" evidence="9">
    <location>
        <begin position="750"/>
        <end position="759"/>
    </location>
</feature>
<feature type="compositionally biased region" description="Low complexity" evidence="9">
    <location>
        <begin position="701"/>
        <end position="712"/>
    </location>
</feature>
<dbReference type="InterPro" id="IPR023175">
    <property type="entry name" value="Vta1/CALS_N_sf"/>
</dbReference>
<dbReference type="GO" id="GO:0010008">
    <property type="term" value="C:endosome membrane"/>
    <property type="evidence" value="ECO:0007669"/>
    <property type="project" value="UniProtKB-SubCell"/>
</dbReference>
<keyword evidence="6" id="KW-0967">Endosome</keyword>
<dbReference type="PANTHER" id="PTHR46009">
    <property type="entry name" value="VACUOLAR PROTEIN SORTING-ASSOCIATED PROTEIN VTA1 HOMOLOG"/>
    <property type="match status" value="1"/>
</dbReference>
<evidence type="ECO:0000313" key="12">
    <source>
        <dbReference type="EMBL" id="CEL62501.1"/>
    </source>
</evidence>
<sequence length="795" mass="84126">MEYLLWYVQGTATKYEPGRVRKESSKEPQLRTDQNFGKSEIEIISVDDYHHTPTSISSASCPVSTMPLTQVPPELKPIAPFLQRADEMRTKDPIISFWCEYYAVKKGLSLKLSGGGGRQFLAKLMDSLEATKKALRDHESIQNEEVAYLYVENFADRIFVMADEEDRRGAASRSTAKKFLAAGQFFDLLGAFDNVKLPHAPKTIEKRTYSKWRATEISKAFRDGRAPPPPPSPSAPAHSQLPSSLTDPSTSQTLKVDSTSSLPLEAPSPSSPPPTVQTHSRSQSSQSPSTATTSSLITSTNGSGFGNGNGTGSTSRRRASDVSTTTPTRSAGGSSPLWSSRVYSPADAPGRDGNTPGAIETSPSKEKRIRRGLSNLSSRATPGVDEEDSETDPGTDEDGNGGHSRADIRKTKFNSVENGHEASGDSNVGSNGAWDNRQASLAVQPPESRQASFAQRPSDSAIYGQGTTSPTAASPPGTNGPPVLISAPTHTDSTPSSQSSSKQTSPKSGYSSVPGRQPSPSAYTATPASSHASIPPASSPAPKSDSPTETMTPTGSPAGGNTLATALVLPPRRVHFSGSTVGGLSSVASSSPESSPEHTPVSLPDQRAPLQITGPPSASSPTNSRRYEPTPRAPPAVLPPPDMDALPPLTGALVRPQSYQVNRAIPNVAYPTASAPPYPEPTYVAPPPLVQPHPHGHLHHSPSQSHSHSPSQTHALSQSLVHVPQHQQQSTYPYAPATPHVKPASPPLPTSISGPATQRAQKHAKFAISALDYDDLETARRELLNALAIVNGRAT</sequence>
<dbReference type="EMBL" id="LN679106">
    <property type="protein sequence ID" value="CEL62501.1"/>
    <property type="molecule type" value="Genomic_DNA"/>
</dbReference>
<feature type="region of interest" description="Disordered" evidence="9">
    <location>
        <begin position="221"/>
        <end position="650"/>
    </location>
</feature>
<evidence type="ECO:0000256" key="2">
    <source>
        <dbReference type="ARBA" id="ARBA00004496"/>
    </source>
</evidence>
<dbReference type="STRING" id="1108050.A0A0B7FX31"/>
<feature type="compositionally biased region" description="Low complexity" evidence="9">
    <location>
        <begin position="276"/>
        <end position="302"/>
    </location>
</feature>